<dbReference type="OrthoDB" id="330069at2759"/>
<dbReference type="InterPro" id="IPR011992">
    <property type="entry name" value="EF-hand-dom_pair"/>
</dbReference>
<dbReference type="Proteomes" id="UP000221165">
    <property type="component" value="Unassembled WGS sequence"/>
</dbReference>
<feature type="region of interest" description="Disordered" evidence="1">
    <location>
        <begin position="414"/>
        <end position="436"/>
    </location>
</feature>
<evidence type="ECO:0000313" key="2">
    <source>
        <dbReference type="EMBL" id="PHJ18361.1"/>
    </source>
</evidence>
<dbReference type="SUPFAM" id="SSF47473">
    <property type="entry name" value="EF-hand"/>
    <property type="match status" value="1"/>
</dbReference>
<reference evidence="2 3" key="1">
    <citation type="journal article" date="2017" name="Int. J. Parasitol.">
        <title>The genome of the protozoan parasite Cystoisospora suis and a reverse vaccinology approach to identify vaccine candidates.</title>
        <authorList>
            <person name="Palmieri N."/>
            <person name="Shrestha A."/>
            <person name="Ruttkowski B."/>
            <person name="Beck T."/>
            <person name="Vogl C."/>
            <person name="Tomley F."/>
            <person name="Blake D.P."/>
            <person name="Joachim A."/>
        </authorList>
    </citation>
    <scope>NUCLEOTIDE SEQUENCE [LARGE SCALE GENOMIC DNA]</scope>
    <source>
        <strain evidence="2 3">Wien I</strain>
    </source>
</reference>
<dbReference type="EMBL" id="MIGC01004193">
    <property type="protein sequence ID" value="PHJ18361.1"/>
    <property type="molecule type" value="Genomic_DNA"/>
</dbReference>
<feature type="region of interest" description="Disordered" evidence="1">
    <location>
        <begin position="213"/>
        <end position="242"/>
    </location>
</feature>
<name>A0A2C6JSN8_9APIC</name>
<dbReference type="Gene3D" id="1.10.238.10">
    <property type="entry name" value="EF-hand"/>
    <property type="match status" value="1"/>
</dbReference>
<dbReference type="RefSeq" id="XP_067920069.1">
    <property type="nucleotide sequence ID" value="XM_068067949.1"/>
</dbReference>
<evidence type="ECO:0000313" key="3">
    <source>
        <dbReference type="Proteomes" id="UP000221165"/>
    </source>
</evidence>
<comment type="caution">
    <text evidence="2">The sequence shown here is derived from an EMBL/GenBank/DDBJ whole genome shotgun (WGS) entry which is preliminary data.</text>
</comment>
<dbReference type="AlphaFoldDB" id="A0A2C6JSN8"/>
<protein>
    <submittedName>
        <fullName evidence="2">Uncharacterized protein</fullName>
    </submittedName>
</protein>
<dbReference type="VEuPathDB" id="ToxoDB:CSUI_007806"/>
<gene>
    <name evidence="2" type="ORF">CSUI_007806</name>
</gene>
<sequence>MESSERHTTGYEDVALGLREETDSHSGLSRHERRSLFSLKNPHFLTAVCDELKRRDKQGTGLVTAATFSHALADMGLPFGSPEADLVMRYCQVTDDGYVVFKELMLATQSFKKQLTDHVSEAIAPSTVVERERLVPLPSPKTELTGFTPEITDAVRRLYAQWDRCCLRDWQFKEALQQMGLSSTPEFERLLAIHGPSGSVTFSQLMQALMMSDDEADNNSSRRSRRCQPEKTTIPSAADRQPFYEPRRNPVTWCEPQPLKGLPQPRYPPIEDSFSGNRVDSSLHDKFTRLKKLVALYLADRIPAARFRRELIQANVPITQEIDILIRGQEADNSGHFTSFVVAIFRAAERSEEFRQEWKGEEESDPTGGVITTALEILPTGGAIEREIAPPPPLSVEKTDYEPKTRLVPIDRTPWMADTSGSTTPGSRDEPPTIYPRPANEYATQHARLALANKMTASHSYYGHGDIISWGRSECSSTQR</sequence>
<keyword evidence="3" id="KW-1185">Reference proteome</keyword>
<evidence type="ECO:0000256" key="1">
    <source>
        <dbReference type="SAM" id="MobiDB-lite"/>
    </source>
</evidence>
<proteinExistence type="predicted"/>
<organism evidence="2 3">
    <name type="scientific">Cystoisospora suis</name>
    <dbReference type="NCBI Taxonomy" id="483139"/>
    <lineage>
        <taxon>Eukaryota</taxon>
        <taxon>Sar</taxon>
        <taxon>Alveolata</taxon>
        <taxon>Apicomplexa</taxon>
        <taxon>Conoidasida</taxon>
        <taxon>Coccidia</taxon>
        <taxon>Eucoccidiorida</taxon>
        <taxon>Eimeriorina</taxon>
        <taxon>Sarcocystidae</taxon>
        <taxon>Cystoisospora</taxon>
    </lineage>
</organism>
<dbReference type="GeneID" id="94431160"/>
<accession>A0A2C6JSN8</accession>